<dbReference type="SUPFAM" id="SSF52317">
    <property type="entry name" value="Class I glutamine amidotransferase-like"/>
    <property type="match status" value="1"/>
</dbReference>
<evidence type="ECO:0000313" key="4">
    <source>
        <dbReference type="Proteomes" id="UP000309215"/>
    </source>
</evidence>
<dbReference type="NCBIfam" id="TIGR01382">
    <property type="entry name" value="PfpI"/>
    <property type="match status" value="1"/>
</dbReference>
<dbReference type="InterPro" id="IPR029062">
    <property type="entry name" value="Class_I_gatase-like"/>
</dbReference>
<keyword evidence="3" id="KW-0315">Glutamine amidotransferase</keyword>
<dbReference type="PANTHER" id="PTHR42733">
    <property type="entry name" value="DJ-1 PROTEIN"/>
    <property type="match status" value="1"/>
</dbReference>
<dbReference type="RefSeq" id="WP_136931554.1">
    <property type="nucleotide sequence ID" value="NZ_SSMQ01000027.1"/>
</dbReference>
<dbReference type="OrthoDB" id="9792284at2"/>
<proteinExistence type="inferred from homology"/>
<dbReference type="GO" id="GO:0016740">
    <property type="term" value="F:transferase activity"/>
    <property type="evidence" value="ECO:0007669"/>
    <property type="project" value="UniProtKB-KW"/>
</dbReference>
<name>A0A4U1J8C5_9BACT</name>
<dbReference type="CDD" id="cd03134">
    <property type="entry name" value="GATase1_PfpI_like"/>
    <property type="match status" value="1"/>
</dbReference>
<organism evidence="3 4">
    <name type="scientific">Polyangium fumosum</name>
    <dbReference type="NCBI Taxonomy" id="889272"/>
    <lineage>
        <taxon>Bacteria</taxon>
        <taxon>Pseudomonadati</taxon>
        <taxon>Myxococcota</taxon>
        <taxon>Polyangia</taxon>
        <taxon>Polyangiales</taxon>
        <taxon>Polyangiaceae</taxon>
        <taxon>Polyangium</taxon>
    </lineage>
</organism>
<evidence type="ECO:0000256" key="1">
    <source>
        <dbReference type="ARBA" id="ARBA00008542"/>
    </source>
</evidence>
<protein>
    <submittedName>
        <fullName evidence="3">Type 1 glutamine amidotransferase</fullName>
    </submittedName>
</protein>
<comment type="caution">
    <text evidence="3">The sequence shown here is derived from an EMBL/GenBank/DDBJ whole genome shotgun (WGS) entry which is preliminary data.</text>
</comment>
<dbReference type="EMBL" id="SSMQ01000027">
    <property type="protein sequence ID" value="TKD03820.1"/>
    <property type="molecule type" value="Genomic_DNA"/>
</dbReference>
<dbReference type="InterPro" id="IPR002818">
    <property type="entry name" value="DJ-1/PfpI"/>
</dbReference>
<dbReference type="AlphaFoldDB" id="A0A4U1J8C5"/>
<comment type="similarity">
    <text evidence="1">Belongs to the peptidase C56 family.</text>
</comment>
<evidence type="ECO:0000259" key="2">
    <source>
        <dbReference type="Pfam" id="PF01965"/>
    </source>
</evidence>
<evidence type="ECO:0000313" key="3">
    <source>
        <dbReference type="EMBL" id="TKD03820.1"/>
    </source>
</evidence>
<gene>
    <name evidence="3" type="ORF">E8A74_24870</name>
</gene>
<dbReference type="Pfam" id="PF01965">
    <property type="entry name" value="DJ-1_PfpI"/>
    <property type="match status" value="1"/>
</dbReference>
<accession>A0A4U1J8C5</accession>
<sequence>MANELTGMRVAILVENGFEQVELTEPRRALDAAGAQTAIVSPGSGQVRGWKFKQWGDSFGVDVSLADARPENFDALLLPGGVINPDRLRMNPAAVQFVRAFFDTGMPIAAICHGPWMLVEADVVRGRQVTSWPSVRTDLVNAGASWVDQEVVNDDQLVTSRKPDDIPAFNRVMIELFAKARTAAKAA</sequence>
<keyword evidence="3" id="KW-0808">Transferase</keyword>
<dbReference type="PANTHER" id="PTHR42733:SF12">
    <property type="entry name" value="PROTEINASE"/>
    <property type="match status" value="1"/>
</dbReference>
<feature type="domain" description="DJ-1/PfpI" evidence="2">
    <location>
        <begin position="8"/>
        <end position="175"/>
    </location>
</feature>
<dbReference type="PROSITE" id="PS51276">
    <property type="entry name" value="PEPTIDASE_C56_PFPI"/>
    <property type="match status" value="1"/>
</dbReference>
<reference evidence="3 4" key="1">
    <citation type="submission" date="2019-04" db="EMBL/GenBank/DDBJ databases">
        <authorList>
            <person name="Li Y."/>
            <person name="Wang J."/>
        </authorList>
    </citation>
    <scope>NUCLEOTIDE SEQUENCE [LARGE SCALE GENOMIC DNA]</scope>
    <source>
        <strain evidence="3 4">DSM 14668</strain>
    </source>
</reference>
<dbReference type="Proteomes" id="UP000309215">
    <property type="component" value="Unassembled WGS sequence"/>
</dbReference>
<dbReference type="Gene3D" id="3.40.50.880">
    <property type="match status" value="1"/>
</dbReference>
<keyword evidence="4" id="KW-1185">Reference proteome</keyword>
<dbReference type="InterPro" id="IPR006286">
    <property type="entry name" value="C56_PfpI-like"/>
</dbReference>